<keyword evidence="4 10" id="KW-0812">Transmembrane</keyword>
<protein>
    <submittedName>
        <fullName evidence="12">Chemotaxis protein MotB</fullName>
    </submittedName>
</protein>
<keyword evidence="13" id="KW-1185">Reference proteome</keyword>
<evidence type="ECO:0000256" key="5">
    <source>
        <dbReference type="ARBA" id="ARBA00022989"/>
    </source>
</evidence>
<evidence type="ECO:0000256" key="7">
    <source>
        <dbReference type="PROSITE-ProRule" id="PRU00473"/>
    </source>
</evidence>
<dbReference type="PANTHER" id="PTHR30329:SF21">
    <property type="entry name" value="LIPOPROTEIN YIAD-RELATED"/>
    <property type="match status" value="1"/>
</dbReference>
<reference evidence="13" key="1">
    <citation type="journal article" date="2024" name="Int. J. Syst. Evol. Microbiol.">
        <title>Methylomarinovum tepidoasis sp. nov., a moderately thermophilic methanotroph of the family Methylothermaceae isolated from a deep-sea hydrothermal field.</title>
        <authorList>
            <person name="Hirayama H."/>
            <person name="Takaki Y."/>
            <person name="Abe M."/>
            <person name="Miyazaki M."/>
            <person name="Uematsu K."/>
            <person name="Matsui Y."/>
            <person name="Takai K."/>
        </authorList>
    </citation>
    <scope>NUCLEOTIDE SEQUENCE [LARGE SCALE GENOMIC DNA]</scope>
    <source>
        <strain evidence="13">IT-9</strain>
    </source>
</reference>
<evidence type="ECO:0000313" key="12">
    <source>
        <dbReference type="EMBL" id="BCX82999.1"/>
    </source>
</evidence>
<comment type="similarity">
    <text evidence="2">Belongs to the MotB family.</text>
</comment>
<evidence type="ECO:0000256" key="3">
    <source>
        <dbReference type="ARBA" id="ARBA00022475"/>
    </source>
</evidence>
<gene>
    <name evidence="12" type="ORF">MIT9_P2590</name>
</gene>
<evidence type="ECO:0000256" key="10">
    <source>
        <dbReference type="SAM" id="Phobius"/>
    </source>
</evidence>
<dbReference type="GO" id="GO:0005886">
    <property type="term" value="C:plasma membrane"/>
    <property type="evidence" value="ECO:0007669"/>
    <property type="project" value="UniProtKB-SubCell"/>
</dbReference>
<dbReference type="InterPro" id="IPR036737">
    <property type="entry name" value="OmpA-like_sf"/>
</dbReference>
<dbReference type="AlphaFoldDB" id="A0AAU9CEF8"/>
<dbReference type="InterPro" id="IPR025713">
    <property type="entry name" value="MotB-like_N_dom"/>
</dbReference>
<evidence type="ECO:0000259" key="11">
    <source>
        <dbReference type="PROSITE" id="PS51123"/>
    </source>
</evidence>
<dbReference type="Pfam" id="PF00691">
    <property type="entry name" value="OmpA"/>
    <property type="match status" value="1"/>
</dbReference>
<proteinExistence type="inferred from homology"/>
<feature type="domain" description="OmpA-like" evidence="11">
    <location>
        <begin position="160"/>
        <end position="280"/>
    </location>
</feature>
<dbReference type="PANTHER" id="PTHR30329">
    <property type="entry name" value="STATOR ELEMENT OF FLAGELLAR MOTOR COMPLEX"/>
    <property type="match status" value="1"/>
</dbReference>
<dbReference type="InterPro" id="IPR006665">
    <property type="entry name" value="OmpA-like"/>
</dbReference>
<keyword evidence="5 10" id="KW-1133">Transmembrane helix</keyword>
<evidence type="ECO:0000256" key="1">
    <source>
        <dbReference type="ARBA" id="ARBA00004162"/>
    </source>
</evidence>
<feature type="transmembrane region" description="Helical" evidence="10">
    <location>
        <begin position="23"/>
        <end position="43"/>
    </location>
</feature>
<evidence type="ECO:0000256" key="2">
    <source>
        <dbReference type="ARBA" id="ARBA00008914"/>
    </source>
</evidence>
<evidence type="ECO:0000256" key="9">
    <source>
        <dbReference type="SAM" id="MobiDB-lite"/>
    </source>
</evidence>
<evidence type="ECO:0000256" key="6">
    <source>
        <dbReference type="ARBA" id="ARBA00023136"/>
    </source>
</evidence>
<comment type="subcellular location">
    <subcellularLocation>
        <location evidence="1">Cell membrane</location>
        <topology evidence="1">Single-pass membrane protein</topology>
    </subcellularLocation>
</comment>
<organism evidence="12 13">
    <name type="scientific">Methylomarinovum caldicuralii</name>
    <dbReference type="NCBI Taxonomy" id="438856"/>
    <lineage>
        <taxon>Bacteria</taxon>
        <taxon>Pseudomonadati</taxon>
        <taxon>Pseudomonadota</taxon>
        <taxon>Gammaproteobacteria</taxon>
        <taxon>Methylococcales</taxon>
        <taxon>Methylothermaceae</taxon>
        <taxon>Methylomarinovum</taxon>
    </lineage>
</organism>
<dbReference type="CDD" id="cd07185">
    <property type="entry name" value="OmpA_C-like"/>
    <property type="match status" value="1"/>
</dbReference>
<dbReference type="Gene3D" id="3.30.1330.60">
    <property type="entry name" value="OmpA-like domain"/>
    <property type="match status" value="1"/>
</dbReference>
<dbReference type="Pfam" id="PF13677">
    <property type="entry name" value="MotB_plug"/>
    <property type="match status" value="1"/>
</dbReference>
<keyword evidence="6 7" id="KW-0472">Membrane</keyword>
<evidence type="ECO:0000313" key="13">
    <source>
        <dbReference type="Proteomes" id="UP001321825"/>
    </source>
</evidence>
<dbReference type="SUPFAM" id="SSF103088">
    <property type="entry name" value="OmpA-like"/>
    <property type="match status" value="1"/>
</dbReference>
<dbReference type="Proteomes" id="UP001321825">
    <property type="component" value="Chromosome"/>
</dbReference>
<evidence type="ECO:0000256" key="8">
    <source>
        <dbReference type="SAM" id="Coils"/>
    </source>
</evidence>
<dbReference type="NCBIfam" id="NF006508">
    <property type="entry name" value="PRK08944.1"/>
    <property type="match status" value="1"/>
</dbReference>
<sequence length="281" mass="31170">MAEEECPKCPSGAPAWVMTFADLMSLLMCFFVLLLSFATMDVIRFRQMAASLKNAFGVQTEIVAYETVKGTSVIAQHFSPATVEPTPLDEIRQSTTEDLPNLDIPESTEETKGEGEMDKEAMEKLLAEEKRKELEAEAARIRESLLDEIKAGKISVEMKEDRSIIRIHEKGSFPSGSAVLNSGFGPAMKKIIDVVKHSRGKVVVAGHTDNVPIRTEWYRSNWELSAARAVTVAHELLKGGVDSKRLMVVGYADTQPLVPNTSAANRARNRRVEIILEQEKH</sequence>
<feature type="region of interest" description="Disordered" evidence="9">
    <location>
        <begin position="94"/>
        <end position="117"/>
    </location>
</feature>
<evidence type="ECO:0000256" key="4">
    <source>
        <dbReference type="ARBA" id="ARBA00022692"/>
    </source>
</evidence>
<dbReference type="RefSeq" id="WP_317705377.1">
    <property type="nucleotide sequence ID" value="NZ_AP024714.1"/>
</dbReference>
<keyword evidence="3" id="KW-1003">Cell membrane</keyword>
<dbReference type="PROSITE" id="PS51123">
    <property type="entry name" value="OMPA_2"/>
    <property type="match status" value="1"/>
</dbReference>
<name>A0AAU9CEF8_9GAMM</name>
<keyword evidence="8" id="KW-0175">Coiled coil</keyword>
<dbReference type="EMBL" id="AP024714">
    <property type="protein sequence ID" value="BCX82999.1"/>
    <property type="molecule type" value="Genomic_DNA"/>
</dbReference>
<dbReference type="InterPro" id="IPR050330">
    <property type="entry name" value="Bact_OuterMem_StrucFunc"/>
</dbReference>
<dbReference type="KEGG" id="mcau:MIT9_P2590"/>
<accession>A0AAU9CEF8</accession>
<feature type="coiled-coil region" evidence="8">
    <location>
        <begin position="117"/>
        <end position="144"/>
    </location>
</feature>